<proteinExistence type="inferred from homology"/>
<sequence length="1097" mass="125454">MASLGVNAYRFSISWSRILPRGKLGHVNPAGIKFYNNIIDSLLLKGIIPFVTIHHYDYPQEFEDRFQAWLSPLMQEEFVHFAEICFKSFGNRVKYWATLNEPNLYMEMAYLRGVFPPSHCSPPFGKCSYGNSDIEPLLVVHNSILAHAKAVKIYRDQFQEKQGGTIGMVANAYMYKPMTDNEADNKATNRALAFHVAWLLDPLVYGDYPIEMRHYLGTKLPVFSSEEKILIKNSTDFIGLNHYTTWFVKDCLNSNCTCMESDVLCTHGENRAIRGYVLITGQKDGAYIGDQISLIMLTKRYNNLPIFVTENGYASNENQEEYDMDQDRKRIKYHKAYLASLARSIRNGADVRGYFVWSLLDNFEWRFGYTVKFGLYHTLITSDHFKGKHYNHAKNNKIILITRWLPDHTASYYCSSLSSAQPLQKLGSCPSNNKPNRYKVLCCCDGLSLLHYHYEYLLWNQSTNESIQLPYIDYHESIRSTFGLGYDSISDDYNIFKIDSIGGDDSRPPSKILALKSGSWRKIDNHPRIFHNSTYRDDPLAFVCGAFHWLSKDNVNKYFMISLNISSEVYREIQLPKGICNIPQHEIEGGYIEDGKSLSNWDVYSHTNGSIKNGGNGDIADDHYHRYLEDIDMMESLGVNAYRFSISWSRVLPNESSGPMNPAGIKFYNNIIDNLLLKGITPFVTIHHNDYPQELEERYGAWLSPFMQEEFVHFASTCFKNFGNRVKYWATINEPNLFSELAYMKGIFPPVHCSPPFGKCSCGNSDIEPLLVVHNSILAHAKAVKIYRDQFQVEQRGMIGMVASAYMYKPMTDDEVDKKAATRALTLLDPLVHGDYPIEMRQYHGRKLPRFSDEEKLLIKNSMDFIGINHYSTLFVKDCLHSNCTCMHENNPTCSHGENHAILGFLLTSGQNKDGEFIGDPMGMPGLYVVPQGMEDIIDYIKKRYNNMPIFVTENGYGSNDNQEGGYDLDKDINRIKFHKAYLTSLVRSIRNGADVRGSIKNGGNGDIANDHYHRYLEVIDIMESLGVNAYPFSISWSRVLPNGSSGPMNPAGIKFYNNIIDNLLLKGITPFVTIHHNDYPQELEERYGAWLSSFMQ</sequence>
<dbReference type="GO" id="GO:0005975">
    <property type="term" value="P:carbohydrate metabolic process"/>
    <property type="evidence" value="ECO:0007669"/>
    <property type="project" value="InterPro"/>
</dbReference>
<dbReference type="InterPro" id="IPR001360">
    <property type="entry name" value="Glyco_hydro_1"/>
</dbReference>
<feature type="domain" description="F-box associated beta-propeller type 3" evidence="4">
    <location>
        <begin position="431"/>
        <end position="581"/>
    </location>
</feature>
<dbReference type="GO" id="GO:0008422">
    <property type="term" value="F:beta-glucosidase activity"/>
    <property type="evidence" value="ECO:0007669"/>
    <property type="project" value="TreeGrafter"/>
</dbReference>
<dbReference type="PRINTS" id="PR00131">
    <property type="entry name" value="GLHYDRLASE1"/>
</dbReference>
<protein>
    <recommendedName>
        <fullName evidence="4">F-box associated beta-propeller type 3 domain-containing protein</fullName>
    </recommendedName>
</protein>
<keyword evidence="3" id="KW-0326">Glycosidase</keyword>
<keyword evidence="6" id="KW-1185">Reference proteome</keyword>
<dbReference type="EMBL" id="JACXVP010000007">
    <property type="protein sequence ID" value="KAG5597659.1"/>
    <property type="molecule type" value="Genomic_DNA"/>
</dbReference>
<dbReference type="InterPro" id="IPR017853">
    <property type="entry name" value="GH"/>
</dbReference>
<dbReference type="NCBIfam" id="TIGR01640">
    <property type="entry name" value="F_box_assoc_1"/>
    <property type="match status" value="1"/>
</dbReference>
<evidence type="ECO:0000256" key="1">
    <source>
        <dbReference type="ARBA" id="ARBA00010838"/>
    </source>
</evidence>
<evidence type="ECO:0000256" key="3">
    <source>
        <dbReference type="ARBA" id="ARBA00023295"/>
    </source>
</evidence>
<keyword evidence="2" id="KW-0378">Hydrolase</keyword>
<dbReference type="PANTHER" id="PTHR10353">
    <property type="entry name" value="GLYCOSYL HYDROLASE"/>
    <property type="match status" value="1"/>
</dbReference>
<dbReference type="InterPro" id="IPR013187">
    <property type="entry name" value="F-box-assoc_dom_typ3"/>
</dbReference>
<accession>A0A9J5YAA7</accession>
<dbReference type="InterPro" id="IPR017451">
    <property type="entry name" value="F-box-assoc_interact_dom"/>
</dbReference>
<dbReference type="FunFam" id="3.20.20.80:FF:000020">
    <property type="entry name" value="Beta-glucosidase 12"/>
    <property type="match status" value="2"/>
</dbReference>
<organism evidence="5 6">
    <name type="scientific">Solanum commersonii</name>
    <name type="common">Commerson's wild potato</name>
    <name type="synonym">Commerson's nightshade</name>
    <dbReference type="NCBI Taxonomy" id="4109"/>
    <lineage>
        <taxon>Eukaryota</taxon>
        <taxon>Viridiplantae</taxon>
        <taxon>Streptophyta</taxon>
        <taxon>Embryophyta</taxon>
        <taxon>Tracheophyta</taxon>
        <taxon>Spermatophyta</taxon>
        <taxon>Magnoliopsida</taxon>
        <taxon>eudicotyledons</taxon>
        <taxon>Gunneridae</taxon>
        <taxon>Pentapetalae</taxon>
        <taxon>asterids</taxon>
        <taxon>lamiids</taxon>
        <taxon>Solanales</taxon>
        <taxon>Solanaceae</taxon>
        <taxon>Solanoideae</taxon>
        <taxon>Solaneae</taxon>
        <taxon>Solanum</taxon>
    </lineage>
</organism>
<dbReference type="Proteomes" id="UP000824120">
    <property type="component" value="Chromosome 7"/>
</dbReference>
<dbReference type="PANTHER" id="PTHR10353:SF300">
    <property type="entry name" value="BETA-GLUCOSIDASE 18-LIKE"/>
    <property type="match status" value="1"/>
</dbReference>
<gene>
    <name evidence="5" type="ORF">H5410_038891</name>
</gene>
<reference evidence="5 6" key="1">
    <citation type="submission" date="2020-09" db="EMBL/GenBank/DDBJ databases">
        <title>De no assembly of potato wild relative species, Solanum commersonii.</title>
        <authorList>
            <person name="Cho K."/>
        </authorList>
    </citation>
    <scope>NUCLEOTIDE SEQUENCE [LARGE SCALE GENOMIC DNA]</scope>
    <source>
        <strain evidence="5">LZ3.2</strain>
        <tissue evidence="5">Leaf</tissue>
    </source>
</reference>
<evidence type="ECO:0000256" key="2">
    <source>
        <dbReference type="ARBA" id="ARBA00022801"/>
    </source>
</evidence>
<dbReference type="OrthoDB" id="65569at2759"/>
<dbReference type="AlphaFoldDB" id="A0A9J5YAA7"/>
<dbReference type="Gene3D" id="3.20.20.80">
    <property type="entry name" value="Glycosidases"/>
    <property type="match status" value="3"/>
</dbReference>
<dbReference type="Pfam" id="PF08268">
    <property type="entry name" value="FBA_3"/>
    <property type="match status" value="1"/>
</dbReference>
<evidence type="ECO:0000259" key="4">
    <source>
        <dbReference type="Pfam" id="PF08268"/>
    </source>
</evidence>
<evidence type="ECO:0000313" key="5">
    <source>
        <dbReference type="EMBL" id="KAG5597659.1"/>
    </source>
</evidence>
<comment type="similarity">
    <text evidence="1">Belongs to the glycosyl hydrolase 1 family.</text>
</comment>
<name>A0A9J5YAA7_SOLCO</name>
<dbReference type="SUPFAM" id="SSF51445">
    <property type="entry name" value="(Trans)glycosidases"/>
    <property type="match status" value="3"/>
</dbReference>
<dbReference type="Pfam" id="PF00232">
    <property type="entry name" value="Glyco_hydro_1"/>
    <property type="match status" value="3"/>
</dbReference>
<comment type="caution">
    <text evidence="5">The sequence shown here is derived from an EMBL/GenBank/DDBJ whole genome shotgun (WGS) entry which is preliminary data.</text>
</comment>
<evidence type="ECO:0000313" key="6">
    <source>
        <dbReference type="Proteomes" id="UP000824120"/>
    </source>
</evidence>